<dbReference type="PROSITE" id="PS00194">
    <property type="entry name" value="THIOREDOXIN_1"/>
    <property type="match status" value="1"/>
</dbReference>
<dbReference type="EMBL" id="VCAO01000003">
    <property type="protein sequence ID" value="TMM48264.1"/>
    <property type="molecule type" value="Genomic_DNA"/>
</dbReference>
<keyword evidence="1" id="KW-0676">Redox-active center</keyword>
<comment type="caution">
    <text evidence="3">The sequence shown here is derived from an EMBL/GenBank/DDBJ whole genome shotgun (WGS) entry which is preliminary data.</text>
</comment>
<dbReference type="Gene3D" id="3.40.30.10">
    <property type="entry name" value="Glutaredoxin"/>
    <property type="match status" value="1"/>
</dbReference>
<dbReference type="SUPFAM" id="SSF52833">
    <property type="entry name" value="Thioredoxin-like"/>
    <property type="match status" value="1"/>
</dbReference>
<protein>
    <submittedName>
        <fullName evidence="3">DsbA family protein</fullName>
    </submittedName>
</protein>
<dbReference type="CDD" id="cd03023">
    <property type="entry name" value="DsbA_Com1_like"/>
    <property type="match status" value="1"/>
</dbReference>
<evidence type="ECO:0000256" key="1">
    <source>
        <dbReference type="ARBA" id="ARBA00023284"/>
    </source>
</evidence>
<organism evidence="3 4">
    <name type="scientific">Qipengyuania marisflavi</name>
    <dbReference type="NCBI Taxonomy" id="2486356"/>
    <lineage>
        <taxon>Bacteria</taxon>
        <taxon>Pseudomonadati</taxon>
        <taxon>Pseudomonadota</taxon>
        <taxon>Alphaproteobacteria</taxon>
        <taxon>Sphingomonadales</taxon>
        <taxon>Erythrobacteraceae</taxon>
        <taxon>Qipengyuania</taxon>
    </lineage>
</organism>
<feature type="domain" description="Thioredoxin" evidence="2">
    <location>
        <begin position="48"/>
        <end position="184"/>
    </location>
</feature>
<dbReference type="Pfam" id="PF01323">
    <property type="entry name" value="DSBA"/>
    <property type="match status" value="1"/>
</dbReference>
<dbReference type="InterPro" id="IPR013766">
    <property type="entry name" value="Thioredoxin_domain"/>
</dbReference>
<dbReference type="AlphaFoldDB" id="A0A5S3P5N6"/>
<reference evidence="3 4" key="1">
    <citation type="submission" date="2019-05" db="EMBL/GenBank/DDBJ databases">
        <title>Erythrobacter marisflavi sp. nov., isolated from isolated from water of an estuary environment.</title>
        <authorList>
            <person name="Yoon J.-H."/>
        </authorList>
    </citation>
    <scope>NUCLEOTIDE SEQUENCE [LARGE SCALE GENOMIC DNA]</scope>
    <source>
        <strain evidence="3 4">KEM-5</strain>
    </source>
</reference>
<gene>
    <name evidence="3" type="ORF">FEV51_08230</name>
</gene>
<evidence type="ECO:0000313" key="4">
    <source>
        <dbReference type="Proteomes" id="UP000309668"/>
    </source>
</evidence>
<keyword evidence="4" id="KW-1185">Reference proteome</keyword>
<dbReference type="GO" id="GO:0015036">
    <property type="term" value="F:disulfide oxidoreductase activity"/>
    <property type="evidence" value="ECO:0007669"/>
    <property type="project" value="UniProtKB-ARBA"/>
</dbReference>
<dbReference type="InterPro" id="IPR017937">
    <property type="entry name" value="Thioredoxin_CS"/>
</dbReference>
<dbReference type="Proteomes" id="UP000309668">
    <property type="component" value="Unassembled WGS sequence"/>
</dbReference>
<evidence type="ECO:0000259" key="2">
    <source>
        <dbReference type="PROSITE" id="PS51352"/>
    </source>
</evidence>
<evidence type="ECO:0000313" key="3">
    <source>
        <dbReference type="EMBL" id="TMM48264.1"/>
    </source>
</evidence>
<dbReference type="PROSITE" id="PS51352">
    <property type="entry name" value="THIOREDOXIN_2"/>
    <property type="match status" value="1"/>
</dbReference>
<dbReference type="RefSeq" id="WP_138617773.1">
    <property type="nucleotide sequence ID" value="NZ_VCAO01000003.1"/>
</dbReference>
<accession>A0A5S3P5N6</accession>
<name>A0A5S3P5N6_9SPHN</name>
<sequence length="228" mass="23846">MKNHLITALIALVFGFAGAGLWAASGLGNGLTRSYLVGNPDILPAMAEAYQQKQAEDRLADVGGAVTTPFPGAVLGNPEGSKTLVEFTDYGCTYCRMSIADVDRLAQEDPDLKIVVREWPIFDGSEDAARMGLAAAKQGKFAAYYHAVFDLGPPSAASVEQAARTAGMDLSAARLFAASDAVTAEIAKNREFARKLGFSGTPSWIAGGSTLEGYVGYDRLAAAIAGDS</sequence>
<dbReference type="OrthoDB" id="9780147at2"/>
<proteinExistence type="predicted"/>
<dbReference type="InterPro" id="IPR001853">
    <property type="entry name" value="DSBA-like_thioredoxin_dom"/>
</dbReference>
<dbReference type="InterPro" id="IPR036249">
    <property type="entry name" value="Thioredoxin-like_sf"/>
</dbReference>